<dbReference type="Pfam" id="PF01636">
    <property type="entry name" value="APH"/>
    <property type="match status" value="1"/>
</dbReference>
<evidence type="ECO:0000259" key="1">
    <source>
        <dbReference type="Pfam" id="PF01636"/>
    </source>
</evidence>
<organism evidence="2 3">
    <name type="scientific">Thalassovita litoralis</name>
    <dbReference type="NCBI Taxonomy" id="1010611"/>
    <lineage>
        <taxon>Bacteria</taxon>
        <taxon>Pseudomonadati</taxon>
        <taxon>Pseudomonadota</taxon>
        <taxon>Alphaproteobacteria</taxon>
        <taxon>Rhodobacterales</taxon>
        <taxon>Roseobacteraceae</taxon>
        <taxon>Thalassovita</taxon>
    </lineage>
</organism>
<dbReference type="AlphaFoldDB" id="A0A521CA38"/>
<name>A0A521CA38_9RHOB</name>
<protein>
    <submittedName>
        <fullName evidence="2">Predicted kinase, aminoglycoside phosphotransferase (APT) family</fullName>
    </submittedName>
</protein>
<dbReference type="Gene3D" id="3.30.200.20">
    <property type="entry name" value="Phosphorylase Kinase, domain 1"/>
    <property type="match status" value="1"/>
</dbReference>
<reference evidence="2 3" key="1">
    <citation type="submission" date="2017-05" db="EMBL/GenBank/DDBJ databases">
        <authorList>
            <person name="Varghese N."/>
            <person name="Submissions S."/>
        </authorList>
    </citation>
    <scope>NUCLEOTIDE SEQUENCE [LARGE SCALE GENOMIC DNA]</scope>
    <source>
        <strain evidence="2 3">DSM 29506</strain>
    </source>
</reference>
<dbReference type="RefSeq" id="WP_142492650.1">
    <property type="nucleotide sequence ID" value="NZ_FXTO01000006.1"/>
</dbReference>
<keyword evidence="2" id="KW-0418">Kinase</keyword>
<dbReference type="OrthoDB" id="3806873at2"/>
<sequence>MTKADPTKLDTDAVSAYLSAHLNGFAGPLSAEKFNVGQSNPTFRLITPTRNYVLRRKPPGVLLKSAHAVDREFRVQSALQGSDVPVAKMYLLCEDDAVIGSAFYVMDEVKGRHFDDPRLNELSRDDRRPIQDEMNRVLAAIHNIDLNATGLSDYGPEGNYYRRQIDRWTKQYRASETDHIPAMEELITWLDANIPAEDGQRTLVHGDYRIDNMLFHKDKPKVAAVLDWELSTTGHPYADLAAVIMQWMMPPGQEGRGLAGVDRDAQGLMSDQEFIDAYCARRNLGGIDGFGFYLAFTFFRMAGIIQGVYKRALDGNASNPERAKALGGYVPNFAQHGLDAARTV</sequence>
<evidence type="ECO:0000313" key="3">
    <source>
        <dbReference type="Proteomes" id="UP000316030"/>
    </source>
</evidence>
<feature type="domain" description="Aminoglycoside phosphotransferase" evidence="1">
    <location>
        <begin position="32"/>
        <end position="254"/>
    </location>
</feature>
<proteinExistence type="predicted"/>
<dbReference type="InterPro" id="IPR011009">
    <property type="entry name" value="Kinase-like_dom_sf"/>
</dbReference>
<dbReference type="Proteomes" id="UP000316030">
    <property type="component" value="Unassembled WGS sequence"/>
</dbReference>
<dbReference type="PANTHER" id="PTHR47829:SF3">
    <property type="entry name" value="AMINOGLYCOSIDE PHOSPHOTRANSFERASE DOMAIN-CONTAINING PROTEIN"/>
    <property type="match status" value="1"/>
</dbReference>
<keyword evidence="3" id="KW-1185">Reference proteome</keyword>
<gene>
    <name evidence="2" type="ORF">SAMN06265173_10618</name>
</gene>
<dbReference type="InterPro" id="IPR041726">
    <property type="entry name" value="ACAD10_11_N"/>
</dbReference>
<keyword evidence="2" id="KW-0808">Transferase</keyword>
<dbReference type="CDD" id="cd05154">
    <property type="entry name" value="ACAD10_11_N-like"/>
    <property type="match status" value="1"/>
</dbReference>
<dbReference type="Gene3D" id="3.90.1200.10">
    <property type="match status" value="1"/>
</dbReference>
<dbReference type="SUPFAM" id="SSF56112">
    <property type="entry name" value="Protein kinase-like (PK-like)"/>
    <property type="match status" value="1"/>
</dbReference>
<accession>A0A521CA38</accession>
<evidence type="ECO:0000313" key="2">
    <source>
        <dbReference type="EMBL" id="SMO56266.1"/>
    </source>
</evidence>
<dbReference type="GO" id="GO:0016301">
    <property type="term" value="F:kinase activity"/>
    <property type="evidence" value="ECO:0007669"/>
    <property type="project" value="UniProtKB-KW"/>
</dbReference>
<dbReference type="PANTHER" id="PTHR47829">
    <property type="entry name" value="HYDROLASE, PUTATIVE (AFU_ORTHOLOGUE AFUA_1G12880)-RELATED"/>
    <property type="match status" value="1"/>
</dbReference>
<dbReference type="InterPro" id="IPR052898">
    <property type="entry name" value="ACAD10-like"/>
</dbReference>
<dbReference type="InterPro" id="IPR002575">
    <property type="entry name" value="Aminoglycoside_PTrfase"/>
</dbReference>
<dbReference type="EMBL" id="FXTO01000006">
    <property type="protein sequence ID" value="SMO56266.1"/>
    <property type="molecule type" value="Genomic_DNA"/>
</dbReference>